<organism evidence="2 3">
    <name type="scientific">Rattus norvegicus</name>
    <name type="common">Rat</name>
    <dbReference type="NCBI Taxonomy" id="10116"/>
    <lineage>
        <taxon>Eukaryota</taxon>
        <taxon>Metazoa</taxon>
        <taxon>Chordata</taxon>
        <taxon>Craniata</taxon>
        <taxon>Vertebrata</taxon>
        <taxon>Euteleostomi</taxon>
        <taxon>Mammalia</taxon>
        <taxon>Eutheria</taxon>
        <taxon>Euarchontoglires</taxon>
        <taxon>Glires</taxon>
        <taxon>Rodentia</taxon>
        <taxon>Myomorpha</taxon>
        <taxon>Muroidea</taxon>
        <taxon>Muridae</taxon>
        <taxon>Murinae</taxon>
        <taxon>Rattus</taxon>
    </lineage>
</organism>
<feature type="region of interest" description="Disordered" evidence="1">
    <location>
        <begin position="1"/>
        <end position="28"/>
    </location>
</feature>
<dbReference type="EMBL" id="CH473960">
    <property type="protein sequence ID" value="EDM16699.1"/>
    <property type="molecule type" value="Genomic_DNA"/>
</dbReference>
<name>A6IGJ9_RAT</name>
<accession>A6IGJ9</accession>
<protein>
    <submittedName>
        <fullName evidence="2">RCG48887</fullName>
    </submittedName>
</protein>
<dbReference type="AlphaFoldDB" id="A6IGJ9"/>
<gene>
    <name evidence="2" type="ORF">rCG_48887</name>
</gene>
<sequence length="28" mass="3108">MISSGTPRNGQRPGTKALLHMRTQLISR</sequence>
<evidence type="ECO:0000313" key="2">
    <source>
        <dbReference type="EMBL" id="EDM16699.1"/>
    </source>
</evidence>
<evidence type="ECO:0000256" key="1">
    <source>
        <dbReference type="SAM" id="MobiDB-lite"/>
    </source>
</evidence>
<dbReference type="Proteomes" id="UP000234681">
    <property type="component" value="Chromosome 7"/>
</dbReference>
<reference evidence="2 3" key="1">
    <citation type="submission" date="2005-09" db="EMBL/GenBank/DDBJ databases">
        <authorList>
            <person name="Mural R.J."/>
            <person name="Li P.W."/>
            <person name="Adams M.D."/>
            <person name="Amanatides P.G."/>
            <person name="Baden-Tillson H."/>
            <person name="Barnstead M."/>
            <person name="Chin S.H."/>
            <person name="Dew I."/>
            <person name="Evans C.A."/>
            <person name="Ferriera S."/>
            <person name="Flanigan M."/>
            <person name="Fosler C."/>
            <person name="Glodek A."/>
            <person name="Gu Z."/>
            <person name="Holt R.A."/>
            <person name="Jennings D."/>
            <person name="Kraft C.L."/>
            <person name="Lu F."/>
            <person name="Nguyen T."/>
            <person name="Nusskern D.R."/>
            <person name="Pfannkoch C.M."/>
            <person name="Sitter C."/>
            <person name="Sutton G.G."/>
            <person name="Venter J.C."/>
            <person name="Wang Z."/>
            <person name="Woodage T."/>
            <person name="Zheng X.H."/>
            <person name="Zhong F."/>
        </authorList>
    </citation>
    <scope>NUCLEOTIDE SEQUENCE [LARGE SCALE GENOMIC DNA]</scope>
    <source>
        <strain>BN</strain>
        <strain evidence="3">Sprague-Dawley</strain>
    </source>
</reference>
<proteinExistence type="predicted"/>
<evidence type="ECO:0000313" key="3">
    <source>
        <dbReference type="Proteomes" id="UP000234681"/>
    </source>
</evidence>